<dbReference type="Proteomes" id="UP001432027">
    <property type="component" value="Unassembled WGS sequence"/>
</dbReference>
<keyword evidence="7" id="KW-1185">Reference proteome</keyword>
<dbReference type="PANTHER" id="PTHR16074:SF4">
    <property type="entry name" value="BARDET-BIEDL SYNDROME 7 PROTEIN"/>
    <property type="match status" value="1"/>
</dbReference>
<dbReference type="InterPro" id="IPR056333">
    <property type="entry name" value="BBS7_pf_dom"/>
</dbReference>
<evidence type="ECO:0000256" key="1">
    <source>
        <dbReference type="SAM" id="Coils"/>
    </source>
</evidence>
<dbReference type="EMBL" id="BTSX01000003">
    <property type="protein sequence ID" value="GMS88437.1"/>
    <property type="molecule type" value="Genomic_DNA"/>
</dbReference>
<dbReference type="Pfam" id="PF23349">
    <property type="entry name" value="BBS7_hp"/>
    <property type="match status" value="1"/>
</dbReference>
<accession>A0AAV5SYP1</accession>
<keyword evidence="1" id="KW-0175">Coiled coil</keyword>
<dbReference type="AlphaFoldDB" id="A0AAV5SYP1"/>
<evidence type="ECO:0000313" key="7">
    <source>
        <dbReference type="Proteomes" id="UP001432027"/>
    </source>
</evidence>
<feature type="domain" description="BBS7 helical hairpin" evidence="2">
    <location>
        <begin position="645"/>
        <end position="759"/>
    </location>
</feature>
<evidence type="ECO:0000313" key="6">
    <source>
        <dbReference type="EMBL" id="GMS88437.1"/>
    </source>
</evidence>
<dbReference type="GO" id="GO:0036064">
    <property type="term" value="C:ciliary basal body"/>
    <property type="evidence" value="ECO:0007669"/>
    <property type="project" value="TreeGrafter"/>
</dbReference>
<dbReference type="InterPro" id="IPR056334">
    <property type="entry name" value="BBS7_GAE_dom"/>
</dbReference>
<dbReference type="Pfam" id="PF23743">
    <property type="entry name" value="Beta-prop_BBS7"/>
    <property type="match status" value="1"/>
</dbReference>
<dbReference type="Pfam" id="PF23360">
    <property type="entry name" value="BBS7_GAE"/>
    <property type="match status" value="1"/>
</dbReference>
<evidence type="ECO:0000259" key="5">
    <source>
        <dbReference type="Pfam" id="PF23743"/>
    </source>
</evidence>
<feature type="coiled-coil region" evidence="1">
    <location>
        <begin position="671"/>
        <end position="705"/>
    </location>
</feature>
<reference evidence="6" key="1">
    <citation type="submission" date="2023-10" db="EMBL/GenBank/DDBJ databases">
        <title>Genome assembly of Pristionchus species.</title>
        <authorList>
            <person name="Yoshida K."/>
            <person name="Sommer R.J."/>
        </authorList>
    </citation>
    <scope>NUCLEOTIDE SEQUENCE</scope>
    <source>
        <strain evidence="6">RS0144</strain>
    </source>
</reference>
<name>A0AAV5SYP1_9BILA</name>
<evidence type="ECO:0000259" key="2">
    <source>
        <dbReference type="Pfam" id="PF23349"/>
    </source>
</evidence>
<dbReference type="GO" id="GO:0060271">
    <property type="term" value="P:cilium assembly"/>
    <property type="evidence" value="ECO:0007669"/>
    <property type="project" value="TreeGrafter"/>
</dbReference>
<feature type="domain" description="BBS7 GAE" evidence="3">
    <location>
        <begin position="423"/>
        <end position="531"/>
    </location>
</feature>
<dbReference type="SUPFAM" id="SSF50978">
    <property type="entry name" value="WD40 repeat-like"/>
    <property type="match status" value="1"/>
</dbReference>
<proteinExistence type="predicted"/>
<feature type="coiled-coil region" evidence="1">
    <location>
        <begin position="378"/>
        <end position="412"/>
    </location>
</feature>
<dbReference type="GO" id="GO:0008104">
    <property type="term" value="P:intracellular protein localization"/>
    <property type="evidence" value="ECO:0007669"/>
    <property type="project" value="TreeGrafter"/>
</dbReference>
<evidence type="ECO:0008006" key="8">
    <source>
        <dbReference type="Google" id="ProtNLM"/>
    </source>
</evidence>
<dbReference type="GO" id="GO:0034464">
    <property type="term" value="C:BBSome"/>
    <property type="evidence" value="ECO:0007669"/>
    <property type="project" value="TreeGrafter"/>
</dbReference>
<protein>
    <recommendedName>
        <fullName evidence="8">Osm-12</fullName>
    </recommendedName>
</protein>
<evidence type="ECO:0000259" key="4">
    <source>
        <dbReference type="Pfam" id="PF23361"/>
    </source>
</evidence>
<feature type="non-terminal residue" evidence="6">
    <location>
        <position position="1"/>
    </location>
</feature>
<dbReference type="PANTHER" id="PTHR16074">
    <property type="entry name" value="BARDET-BIEDL SYNDROME 7 PROTEIN"/>
    <property type="match status" value="1"/>
</dbReference>
<gene>
    <name evidence="6" type="ORF">PENTCL1PPCAC_10612</name>
</gene>
<dbReference type="GO" id="GO:0016020">
    <property type="term" value="C:membrane"/>
    <property type="evidence" value="ECO:0007669"/>
    <property type="project" value="TreeGrafter"/>
</dbReference>
<feature type="domain" description="BBS7 platform" evidence="4">
    <location>
        <begin position="539"/>
        <end position="641"/>
    </location>
</feature>
<dbReference type="GO" id="GO:0043005">
    <property type="term" value="C:neuron projection"/>
    <property type="evidence" value="ECO:0007669"/>
    <property type="project" value="TreeGrafter"/>
</dbReference>
<dbReference type="Pfam" id="PF23361">
    <property type="entry name" value="BBS7_pf"/>
    <property type="match status" value="1"/>
</dbReference>
<evidence type="ECO:0000259" key="3">
    <source>
        <dbReference type="Pfam" id="PF23360"/>
    </source>
</evidence>
<organism evidence="6 7">
    <name type="scientific">Pristionchus entomophagus</name>
    <dbReference type="NCBI Taxonomy" id="358040"/>
    <lineage>
        <taxon>Eukaryota</taxon>
        <taxon>Metazoa</taxon>
        <taxon>Ecdysozoa</taxon>
        <taxon>Nematoda</taxon>
        <taxon>Chromadorea</taxon>
        <taxon>Rhabditida</taxon>
        <taxon>Rhabditina</taxon>
        <taxon>Diplogasteromorpha</taxon>
        <taxon>Diplogasteroidea</taxon>
        <taxon>Neodiplogasteridae</taxon>
        <taxon>Pristionchus</taxon>
    </lineage>
</organism>
<feature type="domain" description="BBS7 beta-propeller" evidence="5">
    <location>
        <begin position="72"/>
        <end position="364"/>
    </location>
</feature>
<dbReference type="InterPro" id="IPR056332">
    <property type="entry name" value="Beta-prop_BBS7"/>
</dbReference>
<dbReference type="InterPro" id="IPR036322">
    <property type="entry name" value="WD40_repeat_dom_sf"/>
</dbReference>
<dbReference type="InterPro" id="IPR056335">
    <property type="entry name" value="BBS7_hairpin"/>
</dbReference>
<dbReference type="GO" id="GO:0005930">
    <property type="term" value="C:axoneme"/>
    <property type="evidence" value="ECO:0007669"/>
    <property type="project" value="TreeGrafter"/>
</dbReference>
<comment type="caution">
    <text evidence="6">The sequence shown here is derived from an EMBL/GenBank/DDBJ whole genome shotgun (WGS) entry which is preliminary data.</text>
</comment>
<sequence>LQSRPSTLARCTATSAITTARVSSRSAAPPSQGSSLIKMAEMALTRVDLAQVGQTKRNCLKVVPVERAADGTPKSLERVVVGSVNGSVVCLFRKKNETQVAYKTPPGKSVEVVFLGGAVGGICDKVFIATDNVVRGVSKKGKHFFAFETNMAEPIRRMFIYGVEMVTCGKRTYTHYHDCVQAHHVICPEDILDVVCLPLESTAWGERAFTAVLACSDNTIRVVEGSDISDEIRLNDTPVTLQLFMGDGGHNKMHVLYGTKTGQLGLVDLPQRGASVVWEISTSSASAITAMTFYALTGERKDVILGKDDGRVEIYTVETDDKLSMRQMIQCDESITCVSCGRVSSEHTDDIVVCTYTGWVFSLTRIAEGSLSSAAPPVHAVNAKVQQLRNEVTELEQKVLEERNRYTEMISKENDGAVHSYLPTFHIHESFELNKATGYYILSISLVLPIEFIVVMSQVDLKLVDVERNNAVIGYTKPKENEEFRSIITYRCQSSQTRVEMHMRVDEGEAGAIMVLIVPDLKPSCGQLRRYDLKHLSLHVRTHSFDSSRPLNTMQITGQFSLGEVHAWLVGCLDGIPARVPNSPSVTYTFQCLVDGGSQLEATASKGTLSFRSDSVTTICTLRDIMNRETTRRNMRVAINCTVEERSVEHSLRLLHPKMSRLHDTHTKCKLAQALKELEANDAELSFLSDEYRQILKDYDRLMKESESDPIEESPLLIVYQRLFVSKWKLDGSNVTQYVPQLRELITTDYDIDVLLSFFKAPHSFKGKPEQD</sequence>